<accession>A0A0A8ZXY2</accession>
<protein>
    <submittedName>
        <fullName evidence="1">Uncharacterized protein</fullName>
    </submittedName>
</protein>
<dbReference type="AlphaFoldDB" id="A0A0A8ZXY2"/>
<dbReference type="EMBL" id="GBRH01258263">
    <property type="protein sequence ID" value="JAD39632.1"/>
    <property type="molecule type" value="Transcribed_RNA"/>
</dbReference>
<sequence>MRSHSRDRGRQCGNAKRDELSRPLICCSASWSCSNGCCSASWLDSVSTHGLCSFSFSYAMLLGWILQSCSNGCSALLLGCSSLVLLCYHCLASTPW</sequence>
<organism evidence="1">
    <name type="scientific">Arundo donax</name>
    <name type="common">Giant reed</name>
    <name type="synonym">Donax arundinaceus</name>
    <dbReference type="NCBI Taxonomy" id="35708"/>
    <lineage>
        <taxon>Eukaryota</taxon>
        <taxon>Viridiplantae</taxon>
        <taxon>Streptophyta</taxon>
        <taxon>Embryophyta</taxon>
        <taxon>Tracheophyta</taxon>
        <taxon>Spermatophyta</taxon>
        <taxon>Magnoliopsida</taxon>
        <taxon>Liliopsida</taxon>
        <taxon>Poales</taxon>
        <taxon>Poaceae</taxon>
        <taxon>PACMAD clade</taxon>
        <taxon>Arundinoideae</taxon>
        <taxon>Arundineae</taxon>
        <taxon>Arundo</taxon>
    </lineage>
</organism>
<reference evidence="1" key="2">
    <citation type="journal article" date="2015" name="Data Brief">
        <title>Shoot transcriptome of the giant reed, Arundo donax.</title>
        <authorList>
            <person name="Barrero R.A."/>
            <person name="Guerrero F.D."/>
            <person name="Moolhuijzen P."/>
            <person name="Goolsby J.A."/>
            <person name="Tidwell J."/>
            <person name="Bellgard S.E."/>
            <person name="Bellgard M.I."/>
        </authorList>
    </citation>
    <scope>NUCLEOTIDE SEQUENCE</scope>
    <source>
        <tissue evidence="1">Shoot tissue taken approximately 20 cm above the soil surface</tissue>
    </source>
</reference>
<name>A0A0A8ZXY2_ARUDO</name>
<proteinExistence type="predicted"/>
<evidence type="ECO:0000313" key="1">
    <source>
        <dbReference type="EMBL" id="JAD39632.1"/>
    </source>
</evidence>
<reference evidence="1" key="1">
    <citation type="submission" date="2014-09" db="EMBL/GenBank/DDBJ databases">
        <authorList>
            <person name="Magalhaes I.L.F."/>
            <person name="Oliveira U."/>
            <person name="Santos F.R."/>
            <person name="Vidigal T.H.D.A."/>
            <person name="Brescovit A.D."/>
            <person name="Santos A.J."/>
        </authorList>
    </citation>
    <scope>NUCLEOTIDE SEQUENCE</scope>
    <source>
        <tissue evidence="1">Shoot tissue taken approximately 20 cm above the soil surface</tissue>
    </source>
</reference>